<evidence type="ECO:0000313" key="4">
    <source>
        <dbReference type="Proteomes" id="UP000054223"/>
    </source>
</evidence>
<protein>
    <recommendedName>
        <fullName evidence="2">MobA/VirD2-like nuclease domain-containing protein</fullName>
    </recommendedName>
</protein>
<keyword evidence="4" id="KW-1185">Reference proteome</keyword>
<proteinExistence type="predicted"/>
<dbReference type="Pfam" id="PF03432">
    <property type="entry name" value="Relaxase"/>
    <property type="match status" value="1"/>
</dbReference>
<reference evidence="3 4" key="1">
    <citation type="submission" date="2015-11" db="EMBL/GenBank/DDBJ databases">
        <title>Solirubrum puertoriconensis gen. nov. an environmental bacteria isolated in Puerto Rico.</title>
        <authorList>
            <person name="Cuebas-Irizarry M.F."/>
            <person name="Montalvo-Rodriguez R."/>
        </authorList>
    </citation>
    <scope>NUCLEOTIDE SEQUENCE [LARGE SCALE GENOMIC DNA]</scope>
    <source>
        <strain evidence="3 4">MC1A</strain>
    </source>
</reference>
<feature type="region of interest" description="Disordered" evidence="1">
    <location>
        <begin position="246"/>
        <end position="319"/>
    </location>
</feature>
<gene>
    <name evidence="3" type="ORF">ASU33_20455</name>
</gene>
<dbReference type="RefSeq" id="WP_059068773.1">
    <property type="nucleotide sequence ID" value="NZ_LNAL01000005.1"/>
</dbReference>
<dbReference type="OrthoDB" id="1525197at2"/>
<feature type="compositionally biased region" description="Basic and acidic residues" evidence="1">
    <location>
        <begin position="247"/>
        <end position="257"/>
    </location>
</feature>
<evidence type="ECO:0000256" key="1">
    <source>
        <dbReference type="SAM" id="MobiDB-lite"/>
    </source>
</evidence>
<feature type="compositionally biased region" description="Basic residues" evidence="1">
    <location>
        <begin position="310"/>
        <end position="319"/>
    </location>
</feature>
<feature type="domain" description="MobA/VirD2-like nuclease" evidence="2">
    <location>
        <begin position="24"/>
        <end position="152"/>
    </location>
</feature>
<organism evidence="3 4">
    <name type="scientific">Solirubrum puertoriconensis</name>
    <dbReference type="NCBI Taxonomy" id="1751427"/>
    <lineage>
        <taxon>Bacteria</taxon>
        <taxon>Pseudomonadati</taxon>
        <taxon>Bacteroidota</taxon>
        <taxon>Cytophagia</taxon>
        <taxon>Cytophagales</taxon>
    </lineage>
</organism>
<dbReference type="Proteomes" id="UP000054223">
    <property type="component" value="Unassembled WGS sequence"/>
</dbReference>
<evidence type="ECO:0000313" key="3">
    <source>
        <dbReference type="EMBL" id="KUG09186.1"/>
    </source>
</evidence>
<comment type="caution">
    <text evidence="3">The sequence shown here is derived from an EMBL/GenBank/DDBJ whole genome shotgun (WGS) entry which is preliminary data.</text>
</comment>
<dbReference type="InterPro" id="IPR005094">
    <property type="entry name" value="Endonuclease_MobA/VirD2"/>
</dbReference>
<feature type="compositionally biased region" description="Low complexity" evidence="1">
    <location>
        <begin position="287"/>
        <end position="298"/>
    </location>
</feature>
<name>A0A9X0L609_SOLP1</name>
<sequence>MIAKTTIGADFRGAIAYGAGLLEQEQQKKSRLLGAHNLLSRDAAGIALEMQLVAQRSGRCQLPVWHTSLSWPEEENVTPQQMLQAAALYCQKMGADLERHQVVVYQHLDRPHPHVHVYINRVPLDGGPVLRTSHNYARNVRVTAEIRAELGLQPLPRQRKGERLALEQGPKPQVRVRAALAAALGPEGVRTIAELEKFLRARGMEAQFKRDAGGGLVGVSFRVGEVALTGTQVGCKARQLRALLEPETQRAEERRIGEGLAQPQANLPEARDPARTTTASRTEERGLLGALLAALEGGSEWEEKNQTPERRKRKRRPSR</sequence>
<evidence type="ECO:0000259" key="2">
    <source>
        <dbReference type="Pfam" id="PF03432"/>
    </source>
</evidence>
<accession>A0A9X0L609</accession>
<dbReference type="EMBL" id="LNAL01000005">
    <property type="protein sequence ID" value="KUG09186.1"/>
    <property type="molecule type" value="Genomic_DNA"/>
</dbReference>
<dbReference type="AlphaFoldDB" id="A0A9X0L609"/>